<dbReference type="Pfam" id="PF00620">
    <property type="entry name" value="RhoGAP"/>
    <property type="match status" value="1"/>
</dbReference>
<dbReference type="Proteomes" id="UP000711488">
    <property type="component" value="Unassembled WGS sequence"/>
</dbReference>
<evidence type="ECO:0000259" key="2">
    <source>
        <dbReference type="PROSITE" id="PS50238"/>
    </source>
</evidence>
<dbReference type="OrthoDB" id="10024839at2759"/>
<dbReference type="Gene3D" id="1.10.555.10">
    <property type="entry name" value="Rho GTPase activation protein"/>
    <property type="match status" value="1"/>
</dbReference>
<dbReference type="PANTHER" id="PTHR12635">
    <property type="entry name" value="RHO-GTPASE-ACTIVATING PROTEIN 6 FAMILY MEMBER"/>
    <property type="match status" value="1"/>
</dbReference>
<comment type="caution">
    <text evidence="3">The sequence shown here is derived from an EMBL/GenBank/DDBJ whole genome shotgun (WGS) entry which is preliminary data.</text>
</comment>
<accession>A0A6A0HBZ9</accession>
<evidence type="ECO:0000256" key="1">
    <source>
        <dbReference type="ARBA" id="ARBA00022468"/>
    </source>
</evidence>
<dbReference type="PANTHER" id="PTHR12635:SF7">
    <property type="entry name" value="RHO GTPASE ACTIVATING PROTEIN 6-RELATED"/>
    <property type="match status" value="1"/>
</dbReference>
<reference evidence="3" key="2">
    <citation type="journal article" date="2018" name="Environ. Sci. Technol.">
        <title>The Toxicogenome of Hyalella azteca: A Model for Sediment Ecotoxicology and Evolutionary Toxicology.</title>
        <authorList>
            <person name="Poynton H.C."/>
            <person name="Hasenbein S."/>
            <person name="Benoit J.B."/>
            <person name="Sepulveda M.S."/>
            <person name="Poelchau M.F."/>
            <person name="Hughes D.S.T."/>
            <person name="Murali S.C."/>
            <person name="Chen S."/>
            <person name="Glastad K.M."/>
            <person name="Goodisman M.A.D."/>
            <person name="Werren J.H."/>
            <person name="Vineis J.H."/>
            <person name="Bowen J.L."/>
            <person name="Friedrich M."/>
            <person name="Jones J."/>
            <person name="Robertson H.M."/>
            <person name="Feyereisen R."/>
            <person name="Mechler-Hickson A."/>
            <person name="Mathers N."/>
            <person name="Lee C.E."/>
            <person name="Colbourne J.K."/>
            <person name="Biales A."/>
            <person name="Johnston J.S."/>
            <person name="Wellborn G.A."/>
            <person name="Rosendale A.J."/>
            <person name="Cridge A.G."/>
            <person name="Munoz-Torres M.C."/>
            <person name="Bain P.A."/>
            <person name="Manny A.R."/>
            <person name="Major K.M."/>
            <person name="Lambert F.N."/>
            <person name="Vulpe C.D."/>
            <person name="Tuck P."/>
            <person name="Blalock B.J."/>
            <person name="Lin Y.Y."/>
            <person name="Smith M.E."/>
            <person name="Ochoa-Acuna H."/>
            <person name="Chen M.M."/>
            <person name="Childers C.P."/>
            <person name="Qu J."/>
            <person name="Dugan S."/>
            <person name="Lee S.L."/>
            <person name="Chao H."/>
            <person name="Dinh H."/>
            <person name="Han Y."/>
            <person name="Doddapaneni H."/>
            <person name="Worley K.C."/>
            <person name="Muzny D.M."/>
            <person name="Gibbs R.A."/>
            <person name="Richards S."/>
        </authorList>
    </citation>
    <scope>NUCLEOTIDE SEQUENCE</scope>
    <source>
        <strain evidence="3">HAZT.00-mixed</strain>
        <tissue evidence="3">Whole organism</tissue>
    </source>
</reference>
<reference evidence="3" key="3">
    <citation type="submission" date="2019-06" db="EMBL/GenBank/DDBJ databases">
        <authorList>
            <person name="Poynton C."/>
            <person name="Hasenbein S."/>
            <person name="Benoit J.B."/>
            <person name="Sepulveda M.S."/>
            <person name="Poelchau M.F."/>
            <person name="Murali S.C."/>
            <person name="Chen S."/>
            <person name="Glastad K.M."/>
            <person name="Werren J.H."/>
            <person name="Vineis J.H."/>
            <person name="Bowen J.L."/>
            <person name="Friedrich M."/>
            <person name="Jones J."/>
            <person name="Robertson H.M."/>
            <person name="Feyereisen R."/>
            <person name="Mechler-Hickson A."/>
            <person name="Mathers N."/>
            <person name="Lee C.E."/>
            <person name="Colbourne J.K."/>
            <person name="Biales A."/>
            <person name="Johnston J.S."/>
            <person name="Wellborn G.A."/>
            <person name="Rosendale A.J."/>
            <person name="Cridge A.G."/>
            <person name="Munoz-Torres M.C."/>
            <person name="Bain P.A."/>
            <person name="Manny A.R."/>
            <person name="Major K.M."/>
            <person name="Lambert F.N."/>
            <person name="Vulpe C.D."/>
            <person name="Tuck P."/>
            <person name="Blalock B.J."/>
            <person name="Lin Y.-Y."/>
            <person name="Smith M.E."/>
            <person name="Ochoa-Acuna H."/>
            <person name="Chen M.-J.M."/>
            <person name="Childers C.P."/>
            <person name="Qu J."/>
            <person name="Dugan S."/>
            <person name="Lee S.L."/>
            <person name="Chao H."/>
            <person name="Dinh H."/>
            <person name="Han Y."/>
            <person name="Doddapaneni H."/>
            <person name="Worley K.C."/>
            <person name="Muzny D.M."/>
            <person name="Gibbs R.A."/>
            <person name="Richards S."/>
        </authorList>
    </citation>
    <scope>NUCLEOTIDE SEQUENCE</scope>
    <source>
        <strain evidence="3">HAZT.00-mixed</strain>
        <tissue evidence="3">Whole organism</tissue>
    </source>
</reference>
<evidence type="ECO:0000313" key="3">
    <source>
        <dbReference type="EMBL" id="KAA0203338.1"/>
    </source>
</evidence>
<organism evidence="3">
    <name type="scientific">Hyalella azteca</name>
    <name type="common">Amphipod</name>
    <dbReference type="NCBI Taxonomy" id="294128"/>
    <lineage>
        <taxon>Eukaryota</taxon>
        <taxon>Metazoa</taxon>
        <taxon>Ecdysozoa</taxon>
        <taxon>Arthropoda</taxon>
        <taxon>Crustacea</taxon>
        <taxon>Multicrustacea</taxon>
        <taxon>Malacostraca</taxon>
        <taxon>Eumalacostraca</taxon>
        <taxon>Peracarida</taxon>
        <taxon>Amphipoda</taxon>
        <taxon>Senticaudata</taxon>
        <taxon>Talitrida</taxon>
        <taxon>Talitroidea</taxon>
        <taxon>Hyalellidae</taxon>
        <taxon>Hyalella</taxon>
    </lineage>
</organism>
<dbReference type="SUPFAM" id="SSF48350">
    <property type="entry name" value="GTPase activation domain, GAP"/>
    <property type="match status" value="1"/>
</dbReference>
<sequence>MESLNLDRKRPSLISGDAGISELLHVDAPLSQVPSLVTACCNHLLNHGLHTVGIFRVSSSKKRVRQLREEFDQGGEVVLTEEHCPHDVATLLKEFFRDLPEPLLTRDLYEPFLCTQRIRNRKLKLEATQYLLQLLPPANRDTLYALLSFLTVVAEHAVDTVSETGQCLIIKRNFQFPASLLILCTRRAGETIPGNMMDSRNLATMFAPNILHMHRAGADNASPAALAAMADERLDCTNVVRSMIDHNKELFEV</sequence>
<dbReference type="InterPro" id="IPR037863">
    <property type="entry name" value="RHOGAP6/36"/>
</dbReference>
<reference evidence="3" key="1">
    <citation type="submission" date="2014-08" db="EMBL/GenBank/DDBJ databases">
        <authorList>
            <person name="Murali S."/>
            <person name="Richards S."/>
            <person name="Bandaranaike D."/>
            <person name="Bellair M."/>
            <person name="Blankenburg K."/>
            <person name="Chao H."/>
            <person name="Dinh H."/>
            <person name="Doddapaneni H."/>
            <person name="Dugan-Rocha S."/>
            <person name="Elkadiri S."/>
            <person name="Gnanaolivu R."/>
            <person name="Hughes D."/>
            <person name="Lee S."/>
            <person name="Li M."/>
            <person name="Ming W."/>
            <person name="Munidasa M."/>
            <person name="Muniz J."/>
            <person name="Nguyen L."/>
            <person name="Osuji N."/>
            <person name="Pu L.-L."/>
            <person name="Puazo M."/>
            <person name="Skinner E."/>
            <person name="Qu C."/>
            <person name="Quiroz J."/>
            <person name="Raj R."/>
            <person name="Weissenberger G."/>
            <person name="Xin Y."/>
            <person name="Zou X."/>
            <person name="Han Y."/>
            <person name="Worley K."/>
            <person name="Muzny D."/>
            <person name="Gibbs R."/>
        </authorList>
    </citation>
    <scope>NUCLEOTIDE SEQUENCE</scope>
    <source>
        <strain evidence="3">HAZT.00-mixed</strain>
        <tissue evidence="3">Whole organism</tissue>
    </source>
</reference>
<dbReference type="GO" id="GO:0005096">
    <property type="term" value="F:GTPase activator activity"/>
    <property type="evidence" value="ECO:0007669"/>
    <property type="project" value="UniProtKB-KW"/>
</dbReference>
<dbReference type="AlphaFoldDB" id="A0A6A0HBZ9"/>
<dbReference type="InterPro" id="IPR000198">
    <property type="entry name" value="RhoGAP_dom"/>
</dbReference>
<name>A0A6A0HBZ9_HYAAZ</name>
<dbReference type="EMBL" id="JQDR03001881">
    <property type="protein sequence ID" value="KAA0203338.1"/>
    <property type="molecule type" value="Genomic_DNA"/>
</dbReference>
<proteinExistence type="predicted"/>
<feature type="domain" description="Rho-GAP" evidence="2">
    <location>
        <begin position="18"/>
        <end position="251"/>
    </location>
</feature>
<dbReference type="PROSITE" id="PS50238">
    <property type="entry name" value="RHOGAP"/>
    <property type="match status" value="1"/>
</dbReference>
<gene>
    <name evidence="3" type="ORF">HAZT_HAZT008456</name>
</gene>
<dbReference type="InterPro" id="IPR008936">
    <property type="entry name" value="Rho_GTPase_activation_prot"/>
</dbReference>
<protein>
    <recommendedName>
        <fullName evidence="2">Rho-GAP domain-containing protein</fullName>
    </recommendedName>
</protein>
<keyword evidence="1" id="KW-0343">GTPase activation</keyword>
<dbReference type="GO" id="GO:0007165">
    <property type="term" value="P:signal transduction"/>
    <property type="evidence" value="ECO:0007669"/>
    <property type="project" value="InterPro"/>
</dbReference>
<dbReference type="SMART" id="SM00324">
    <property type="entry name" value="RhoGAP"/>
    <property type="match status" value="1"/>
</dbReference>